<evidence type="ECO:0008006" key="4">
    <source>
        <dbReference type="Google" id="ProtNLM"/>
    </source>
</evidence>
<keyword evidence="1" id="KW-0812">Transmembrane</keyword>
<name>A0A0G1TZG0_9BACT</name>
<accession>A0A0G1TZG0</accession>
<evidence type="ECO:0000313" key="3">
    <source>
        <dbReference type="Proteomes" id="UP000034739"/>
    </source>
</evidence>
<proteinExistence type="predicted"/>
<comment type="caution">
    <text evidence="2">The sequence shown here is derived from an EMBL/GenBank/DDBJ whole genome shotgun (WGS) entry which is preliminary data.</text>
</comment>
<feature type="transmembrane region" description="Helical" evidence="1">
    <location>
        <begin position="12"/>
        <end position="36"/>
    </location>
</feature>
<keyword evidence="1" id="KW-1133">Transmembrane helix</keyword>
<dbReference type="EMBL" id="LCOY01000034">
    <property type="protein sequence ID" value="KKU87211.1"/>
    <property type="molecule type" value="Genomic_DNA"/>
</dbReference>
<dbReference type="AlphaFoldDB" id="A0A0G1TZG0"/>
<reference evidence="2 3" key="1">
    <citation type="journal article" date="2015" name="Nature">
        <title>rRNA introns, odd ribosomes, and small enigmatic genomes across a large radiation of phyla.</title>
        <authorList>
            <person name="Brown C.T."/>
            <person name="Hug L.A."/>
            <person name="Thomas B.C."/>
            <person name="Sharon I."/>
            <person name="Castelle C.J."/>
            <person name="Singh A."/>
            <person name="Wilkins M.J."/>
            <person name="Williams K.H."/>
            <person name="Banfield J.F."/>
        </authorList>
    </citation>
    <scope>NUCLEOTIDE SEQUENCE [LARGE SCALE GENOMIC DNA]</scope>
</reference>
<evidence type="ECO:0000256" key="1">
    <source>
        <dbReference type="SAM" id="Phobius"/>
    </source>
</evidence>
<protein>
    <recommendedName>
        <fullName evidence="4">Prepilin-type N-terminal cleavage/methylation domain-containing protein</fullName>
    </recommendedName>
</protein>
<gene>
    <name evidence="2" type="ORF">UY16_C0034G0002</name>
</gene>
<sequence length="226" mass="25006">MDFLKHNCNSKSGFSVIEVLVGIFIIILIGLAVYSFQKDIFSLNRTISDSLAAQDETRRALKSMSAEIRTASPSSLGAYALSQTATSSFTFYSNIDDESFKERVRYFTDGSTLKKGVIKPSGTPLTYNPANEVIDKMLLAYRDLFIKNFSFRKRSQRMDDDLGVSFIKSRDESIERSSSSWITSITINIPSLRNTPGLIFISSTWRGSTMAVSDADSSSFNSSAAA</sequence>
<organism evidence="2 3">
    <name type="scientific">Candidatus Gottesmanbacteria bacterium GW2011_GWA2_47_9</name>
    <dbReference type="NCBI Taxonomy" id="1618445"/>
    <lineage>
        <taxon>Bacteria</taxon>
        <taxon>Candidatus Gottesmaniibacteriota</taxon>
    </lineage>
</organism>
<dbReference type="Proteomes" id="UP000034739">
    <property type="component" value="Unassembled WGS sequence"/>
</dbReference>
<keyword evidence="1" id="KW-0472">Membrane</keyword>
<evidence type="ECO:0000313" key="2">
    <source>
        <dbReference type="EMBL" id="KKU87211.1"/>
    </source>
</evidence>